<sequence>MPDYPSFEHVYNAIMSELRGFVQGSECNMDLIRDLISKLPPEALDQLIAQLNENLRSWLEMGLISEDRLRRGLDKLEEIRRLYPTSIQK</sequence>
<organism evidence="1 2">
    <name type="scientific">Candidatus Korarchaeum cryptofilum</name>
    <dbReference type="NCBI Taxonomy" id="498846"/>
    <lineage>
        <taxon>Archaea</taxon>
        <taxon>Thermoproteota</taxon>
        <taxon>Candidatus Korarchaeia</taxon>
        <taxon>Candidatus Korarchaeales</taxon>
        <taxon>Candidatus Korarchaeaceae</taxon>
        <taxon>Candidatus Korarchaeum</taxon>
    </lineage>
</organism>
<gene>
    <name evidence="1" type="ORF">D9Q81_02860</name>
</gene>
<reference evidence="1 2" key="1">
    <citation type="submission" date="2018-10" db="EMBL/GenBank/DDBJ databases">
        <title>Co-occurring genomic capacity for anaerobic methane metabolism and dissimilatory sulfite reduction discovered in the Korarchaeota.</title>
        <authorList>
            <person name="Mckay L.J."/>
            <person name="Dlakic M."/>
            <person name="Fields M.W."/>
            <person name="Delmont T.O."/>
            <person name="Eren A.M."/>
            <person name="Jay Z.J."/>
            <person name="Klingelsmith K.B."/>
            <person name="Rusch D.B."/>
            <person name="Inskeep W.P."/>
        </authorList>
    </citation>
    <scope>NUCLEOTIDE SEQUENCE [LARGE SCALE GENOMIC DNA]</scope>
    <source>
        <strain evidence="1 2">WS</strain>
    </source>
</reference>
<evidence type="ECO:0000313" key="1">
    <source>
        <dbReference type="EMBL" id="RSN69561.1"/>
    </source>
</evidence>
<dbReference type="GeneID" id="6094441"/>
<dbReference type="AlphaFoldDB" id="A0A3R9PAH3"/>
<comment type="caution">
    <text evidence="1">The sequence shown here is derived from an EMBL/GenBank/DDBJ whole genome shotgun (WGS) entry which is preliminary data.</text>
</comment>
<evidence type="ECO:0000313" key="2">
    <source>
        <dbReference type="Proteomes" id="UP000278149"/>
    </source>
</evidence>
<proteinExistence type="predicted"/>
<accession>A0A3R9PAH3</accession>
<name>A0A3R9PAH3_9CREN</name>
<dbReference type="EMBL" id="RCOR01000018">
    <property type="protein sequence ID" value="RSN69561.1"/>
    <property type="molecule type" value="Genomic_DNA"/>
</dbReference>
<dbReference type="Proteomes" id="UP000278149">
    <property type="component" value="Unassembled WGS sequence"/>
</dbReference>
<dbReference type="RefSeq" id="WP_012309807.1">
    <property type="nucleotide sequence ID" value="NZ_RCOR01000018.1"/>
</dbReference>
<protein>
    <submittedName>
        <fullName evidence="1">Uncharacterized protein</fullName>
    </submittedName>
</protein>